<feature type="region of interest" description="Disordered" evidence="1">
    <location>
        <begin position="15"/>
        <end position="151"/>
    </location>
</feature>
<dbReference type="EMBL" id="CAJVRL010000037">
    <property type="protein sequence ID" value="CAG8950429.1"/>
    <property type="molecule type" value="Genomic_DNA"/>
</dbReference>
<gene>
    <name evidence="2" type="ORF">HYFRA_00006925</name>
</gene>
<feature type="compositionally biased region" description="Polar residues" evidence="1">
    <location>
        <begin position="20"/>
        <end position="36"/>
    </location>
</feature>
<proteinExistence type="predicted"/>
<dbReference type="AlphaFoldDB" id="A0A9N9KME3"/>
<protein>
    <submittedName>
        <fullName evidence="2">Uncharacterized protein</fullName>
    </submittedName>
</protein>
<evidence type="ECO:0000256" key="1">
    <source>
        <dbReference type="SAM" id="MobiDB-lite"/>
    </source>
</evidence>
<name>A0A9N9KME3_9HELO</name>
<feature type="non-terminal residue" evidence="2">
    <location>
        <position position="151"/>
    </location>
</feature>
<feature type="compositionally biased region" description="Basic residues" evidence="1">
    <location>
        <begin position="56"/>
        <end position="69"/>
    </location>
</feature>
<evidence type="ECO:0000313" key="3">
    <source>
        <dbReference type="Proteomes" id="UP000696280"/>
    </source>
</evidence>
<sequence length="151" mass="16975">MPSFNIHWRGCPHRHLPRIPSTSIRRASPASQSVAQTAAEDVMRSPLDPALQQERRKQRSKVRSRRSRSSRCSATTLSRRRVSHRTSRNTHSFEKQLSRIYLNRARTHDLSSKASTRGQGKKSQEDVPAGSSNDTVLHVAPNDGARSSVRA</sequence>
<accession>A0A9N9KME3</accession>
<keyword evidence="3" id="KW-1185">Reference proteome</keyword>
<evidence type="ECO:0000313" key="2">
    <source>
        <dbReference type="EMBL" id="CAG8950429.1"/>
    </source>
</evidence>
<dbReference type="Proteomes" id="UP000696280">
    <property type="component" value="Unassembled WGS sequence"/>
</dbReference>
<feature type="compositionally biased region" description="Basic residues" evidence="1">
    <location>
        <begin position="78"/>
        <end position="88"/>
    </location>
</feature>
<organism evidence="2 3">
    <name type="scientific">Hymenoscyphus fraxineus</name>
    <dbReference type="NCBI Taxonomy" id="746836"/>
    <lineage>
        <taxon>Eukaryota</taxon>
        <taxon>Fungi</taxon>
        <taxon>Dikarya</taxon>
        <taxon>Ascomycota</taxon>
        <taxon>Pezizomycotina</taxon>
        <taxon>Leotiomycetes</taxon>
        <taxon>Helotiales</taxon>
        <taxon>Helotiaceae</taxon>
        <taxon>Hymenoscyphus</taxon>
    </lineage>
</organism>
<comment type="caution">
    <text evidence="2">The sequence shown here is derived from an EMBL/GenBank/DDBJ whole genome shotgun (WGS) entry which is preliminary data.</text>
</comment>
<reference evidence="2" key="1">
    <citation type="submission" date="2021-07" db="EMBL/GenBank/DDBJ databases">
        <authorList>
            <person name="Durling M."/>
        </authorList>
    </citation>
    <scope>NUCLEOTIDE SEQUENCE</scope>
</reference>